<dbReference type="AlphaFoldDB" id="A0A8I1Y552"/>
<accession>A0A8I1Y552</accession>
<protein>
    <submittedName>
        <fullName evidence="1">Uncharacterized protein</fullName>
    </submittedName>
</protein>
<organism evidence="1 2">
    <name type="scientific">Bradyrhizobium elkanii</name>
    <dbReference type="NCBI Taxonomy" id="29448"/>
    <lineage>
        <taxon>Bacteria</taxon>
        <taxon>Pseudomonadati</taxon>
        <taxon>Pseudomonadota</taxon>
        <taxon>Alphaproteobacteria</taxon>
        <taxon>Hyphomicrobiales</taxon>
        <taxon>Nitrobacteraceae</taxon>
        <taxon>Bradyrhizobium</taxon>
    </lineage>
</organism>
<dbReference type="Proteomes" id="UP000673383">
    <property type="component" value="Unassembled WGS sequence"/>
</dbReference>
<reference evidence="1" key="1">
    <citation type="submission" date="2021-02" db="EMBL/GenBank/DDBJ databases">
        <title>Genomic Encyclopedia of Type Strains, Phase IV (KMG-V): Genome sequencing to study the core and pangenomes of soil and plant-associated prokaryotes.</title>
        <authorList>
            <person name="Whitman W."/>
        </authorList>
    </citation>
    <scope>NUCLEOTIDE SEQUENCE</scope>
    <source>
        <strain evidence="1">USDA 406</strain>
    </source>
</reference>
<evidence type="ECO:0000313" key="2">
    <source>
        <dbReference type="Proteomes" id="UP000673383"/>
    </source>
</evidence>
<name>A0A8I1Y552_BRAEL</name>
<comment type="caution">
    <text evidence="1">The sequence shown here is derived from an EMBL/GenBank/DDBJ whole genome shotgun (WGS) entry which is preliminary data.</text>
</comment>
<dbReference type="EMBL" id="JAFICZ010000001">
    <property type="protein sequence ID" value="MBP1293596.1"/>
    <property type="molecule type" value="Genomic_DNA"/>
</dbReference>
<evidence type="ECO:0000313" key="1">
    <source>
        <dbReference type="EMBL" id="MBP1293596.1"/>
    </source>
</evidence>
<gene>
    <name evidence="1" type="ORF">JOH49_003349</name>
</gene>
<sequence length="208" mass="23027">MRFDVRGVDHLRVYRSTVAGKRAEQAFPYAAPRPPGEAIVDRCRRPVGFGAIGPAAAAFQHMYNAADNAAIVLPLDTAHIGWQVRFDPLPLLVAQPKQTPTHDPNPSPKENQYRIVGAEQLMSSHSSHPLGSGKIRLIGSAGALRLAFRIDAQYDLRYHSPVCALCVHFQHAHVGDGVLPVIRRQGLIARGDIPWRSLHRMQLRFITN</sequence>
<proteinExistence type="predicted"/>